<evidence type="ECO:0000256" key="1">
    <source>
        <dbReference type="SAM" id="Coils"/>
    </source>
</evidence>
<organism evidence="3 4">
    <name type="scientific">Thecamonas trahens ATCC 50062</name>
    <dbReference type="NCBI Taxonomy" id="461836"/>
    <lineage>
        <taxon>Eukaryota</taxon>
        <taxon>Apusozoa</taxon>
        <taxon>Apusomonadida</taxon>
        <taxon>Apusomonadidae</taxon>
        <taxon>Thecamonas</taxon>
    </lineage>
</organism>
<evidence type="ECO:0000256" key="2">
    <source>
        <dbReference type="SAM" id="MobiDB-lite"/>
    </source>
</evidence>
<proteinExistence type="predicted"/>
<dbReference type="PANTHER" id="PTHR14845">
    <property type="entry name" value="COILED-COIL DOMAIN-CONTAINING 166"/>
    <property type="match status" value="1"/>
</dbReference>
<dbReference type="STRING" id="461836.A0A0L0DPR8"/>
<dbReference type="PANTHER" id="PTHR14845:SF0">
    <property type="entry name" value="DUF4515 DOMAIN-CONTAINING PROTEIN"/>
    <property type="match status" value="1"/>
</dbReference>
<evidence type="ECO:0008006" key="5">
    <source>
        <dbReference type="Google" id="ProtNLM"/>
    </source>
</evidence>
<keyword evidence="4" id="KW-1185">Reference proteome</keyword>
<feature type="coiled-coil region" evidence="1">
    <location>
        <begin position="179"/>
        <end position="255"/>
    </location>
</feature>
<name>A0A0L0DPR8_THETB</name>
<accession>A0A0L0DPR8</accession>
<reference evidence="3 4" key="1">
    <citation type="submission" date="2010-05" db="EMBL/GenBank/DDBJ databases">
        <title>The Genome Sequence of Thecamonas trahens ATCC 50062.</title>
        <authorList>
            <consortium name="The Broad Institute Genome Sequencing Platform"/>
            <person name="Russ C."/>
            <person name="Cuomo C."/>
            <person name="Shea T."/>
            <person name="Young S.K."/>
            <person name="Zeng Q."/>
            <person name="Koehrsen M."/>
            <person name="Haas B."/>
            <person name="Borodovsky M."/>
            <person name="Guigo R."/>
            <person name="Alvarado L."/>
            <person name="Berlin A."/>
            <person name="Bochicchio J."/>
            <person name="Borenstein D."/>
            <person name="Chapman S."/>
            <person name="Chen Z."/>
            <person name="Freedman E."/>
            <person name="Gellesch M."/>
            <person name="Goldberg J."/>
            <person name="Griggs A."/>
            <person name="Gujja S."/>
            <person name="Heilman E."/>
            <person name="Heiman D."/>
            <person name="Hepburn T."/>
            <person name="Howarth C."/>
            <person name="Jen D."/>
            <person name="Larson L."/>
            <person name="Mehta T."/>
            <person name="Park D."/>
            <person name="Pearson M."/>
            <person name="Roberts A."/>
            <person name="Saif S."/>
            <person name="Shenoy N."/>
            <person name="Sisk P."/>
            <person name="Stolte C."/>
            <person name="Sykes S."/>
            <person name="Thomson T."/>
            <person name="Walk T."/>
            <person name="White J."/>
            <person name="Yandava C."/>
            <person name="Burger G."/>
            <person name="Gray M.W."/>
            <person name="Holland P.W.H."/>
            <person name="King N."/>
            <person name="Lang F.B.F."/>
            <person name="Roger A.J."/>
            <person name="Ruiz-Trillo I."/>
            <person name="Lander E."/>
            <person name="Nusbaum C."/>
        </authorList>
    </citation>
    <scope>NUCLEOTIDE SEQUENCE [LARGE SCALE GENOMIC DNA]</scope>
    <source>
        <strain evidence="3 4">ATCC 50062</strain>
    </source>
</reference>
<protein>
    <recommendedName>
        <fullName evidence="5">Basal body-orientation factor 1</fullName>
    </recommendedName>
</protein>
<dbReference type="RefSeq" id="XP_013753885.1">
    <property type="nucleotide sequence ID" value="XM_013898431.1"/>
</dbReference>
<dbReference type="AlphaFoldDB" id="A0A0L0DPR8"/>
<feature type="compositionally biased region" description="Basic and acidic residues" evidence="2">
    <location>
        <begin position="11"/>
        <end position="20"/>
    </location>
</feature>
<dbReference type="eggNOG" id="ENOG502QRCW">
    <property type="taxonomic scope" value="Eukaryota"/>
</dbReference>
<gene>
    <name evidence="3" type="ORF">AMSG_10046</name>
</gene>
<feature type="compositionally biased region" description="Low complexity" evidence="2">
    <location>
        <begin position="512"/>
        <end position="533"/>
    </location>
</feature>
<evidence type="ECO:0000313" key="3">
    <source>
        <dbReference type="EMBL" id="KNC54250.1"/>
    </source>
</evidence>
<feature type="region of interest" description="Disordered" evidence="2">
    <location>
        <begin position="420"/>
        <end position="447"/>
    </location>
</feature>
<evidence type="ECO:0000313" key="4">
    <source>
        <dbReference type="Proteomes" id="UP000054408"/>
    </source>
</evidence>
<feature type="compositionally biased region" description="Basic residues" evidence="2">
    <location>
        <begin position="1"/>
        <end position="10"/>
    </location>
</feature>
<dbReference type="OMA" id="MRHARLE"/>
<dbReference type="OrthoDB" id="441129at2759"/>
<dbReference type="GeneID" id="25568371"/>
<keyword evidence="1" id="KW-0175">Coiled coil</keyword>
<dbReference type="EMBL" id="GL349487">
    <property type="protein sequence ID" value="KNC54250.1"/>
    <property type="molecule type" value="Genomic_DNA"/>
</dbReference>
<feature type="region of interest" description="Disordered" evidence="2">
    <location>
        <begin position="1"/>
        <end position="20"/>
    </location>
</feature>
<feature type="region of interest" description="Disordered" evidence="2">
    <location>
        <begin position="512"/>
        <end position="580"/>
    </location>
</feature>
<sequence length="580" mass="64829">MPAKGGKKKKTDGLKAAKARAEEAERTLRLLRHELATATAAVTAHAETKADLVAENQVLSDRIETLEREHDVVVARLQGVNSEQEKQIKSLNKQLRQMHDKSSAEKLELADKYEVRIRQLNGELADAHKEIEERNEERAAIDKWRKLRDKMANDLVHLKADVEDRDKRHKEDLLDMRRQQQLEKRYWNLEKDKEIAQIREDAARRAEDDMDDKIKHIIALNAELQRSRALQEKKAAELARKNEIYVRKNKELLRDKELHMQMHEQSARKAQRMAKRIAEADAKILSLEHALTAVVHEFDEERERLLQQTAIELEDTQLDAEGLRKLLALKNKELAHIRALARRVLNQRTELEQFLLDSLEYVKGQITARAAKAELADKAAYEAQLRDAAAGLAPYPPIRPAGAADPARAVVRKLTSLRTTARAAPVSESSRAAANPPPSTPDSRYREPGTFLTQLVESESESSADEHDVLGGRARVVDSAFAVDIRALSWDEREAVLRLLIAKLNGVNVDAPPGVASQASPVSVAPAGRSSPSRPTPTPLGGYRAAKTRVLSGGASQRVRATSPLVATAASPQPLRKRRA</sequence>
<dbReference type="Proteomes" id="UP000054408">
    <property type="component" value="Unassembled WGS sequence"/>
</dbReference>